<dbReference type="STRING" id="933852.A0A0C3ASV6"/>
<protein>
    <submittedName>
        <fullName evidence="2">Uncharacterized protein</fullName>
    </submittedName>
</protein>
<sequence>MPETTKPNTNYVSKPPSGPSYTPTPPGPTYDAKPPGPTYDSKPPSGPGYGTVPPSTTYNPTPPTGYDRVPPPTTYNSKPTYGSGHPHKDCSCGAEKSQDCSCARIIHTVNINGRMRDSMKNCSFEFELPCNHIAVMYGVRTAIYEQIVDITIRRRSERKHYKAWTFEGKKDAALLTLEGSNGVSNLNIEPESYDRIVLVTFQTYANGEYTGSDMRHKEIVLSTGTVEQCSYFYNFFVEAGDDCDYHDTDFCISVLPTVKTAKC</sequence>
<dbReference type="Proteomes" id="UP000054097">
    <property type="component" value="Unassembled WGS sequence"/>
</dbReference>
<feature type="region of interest" description="Disordered" evidence="1">
    <location>
        <begin position="1"/>
        <end position="88"/>
    </location>
</feature>
<organism evidence="2 3">
    <name type="scientific">Serendipita vermifera MAFF 305830</name>
    <dbReference type="NCBI Taxonomy" id="933852"/>
    <lineage>
        <taxon>Eukaryota</taxon>
        <taxon>Fungi</taxon>
        <taxon>Dikarya</taxon>
        <taxon>Basidiomycota</taxon>
        <taxon>Agaricomycotina</taxon>
        <taxon>Agaricomycetes</taxon>
        <taxon>Sebacinales</taxon>
        <taxon>Serendipitaceae</taxon>
        <taxon>Serendipita</taxon>
    </lineage>
</organism>
<evidence type="ECO:0000313" key="2">
    <source>
        <dbReference type="EMBL" id="KIM22371.1"/>
    </source>
</evidence>
<dbReference type="AlphaFoldDB" id="A0A0C3ASV6"/>
<feature type="compositionally biased region" description="Polar residues" evidence="1">
    <location>
        <begin position="1"/>
        <end position="12"/>
    </location>
</feature>
<reference evidence="3" key="2">
    <citation type="submission" date="2015-01" db="EMBL/GenBank/DDBJ databases">
        <title>Evolutionary Origins and Diversification of the Mycorrhizal Mutualists.</title>
        <authorList>
            <consortium name="DOE Joint Genome Institute"/>
            <consortium name="Mycorrhizal Genomics Consortium"/>
            <person name="Kohler A."/>
            <person name="Kuo A."/>
            <person name="Nagy L.G."/>
            <person name="Floudas D."/>
            <person name="Copeland A."/>
            <person name="Barry K.W."/>
            <person name="Cichocki N."/>
            <person name="Veneault-Fourrey C."/>
            <person name="LaButti K."/>
            <person name="Lindquist E.A."/>
            <person name="Lipzen A."/>
            <person name="Lundell T."/>
            <person name="Morin E."/>
            <person name="Murat C."/>
            <person name="Riley R."/>
            <person name="Ohm R."/>
            <person name="Sun H."/>
            <person name="Tunlid A."/>
            <person name="Henrissat B."/>
            <person name="Grigoriev I.V."/>
            <person name="Hibbett D.S."/>
            <person name="Martin F."/>
        </authorList>
    </citation>
    <scope>NUCLEOTIDE SEQUENCE [LARGE SCALE GENOMIC DNA]</scope>
    <source>
        <strain evidence="3">MAFF 305830</strain>
    </source>
</reference>
<dbReference type="EMBL" id="KN824357">
    <property type="protein sequence ID" value="KIM22371.1"/>
    <property type="molecule type" value="Genomic_DNA"/>
</dbReference>
<reference evidence="2 3" key="1">
    <citation type="submission" date="2014-04" db="EMBL/GenBank/DDBJ databases">
        <authorList>
            <consortium name="DOE Joint Genome Institute"/>
            <person name="Kuo A."/>
            <person name="Zuccaro A."/>
            <person name="Kohler A."/>
            <person name="Nagy L.G."/>
            <person name="Floudas D."/>
            <person name="Copeland A."/>
            <person name="Barry K.W."/>
            <person name="Cichocki N."/>
            <person name="Veneault-Fourrey C."/>
            <person name="LaButti K."/>
            <person name="Lindquist E.A."/>
            <person name="Lipzen A."/>
            <person name="Lundell T."/>
            <person name="Morin E."/>
            <person name="Murat C."/>
            <person name="Sun H."/>
            <person name="Tunlid A."/>
            <person name="Henrissat B."/>
            <person name="Grigoriev I.V."/>
            <person name="Hibbett D.S."/>
            <person name="Martin F."/>
            <person name="Nordberg H.P."/>
            <person name="Cantor M.N."/>
            <person name="Hua S.X."/>
        </authorList>
    </citation>
    <scope>NUCLEOTIDE SEQUENCE [LARGE SCALE GENOMIC DNA]</scope>
    <source>
        <strain evidence="2 3">MAFF 305830</strain>
    </source>
</reference>
<dbReference type="HOGENOM" id="CLU_953638_0_0_1"/>
<gene>
    <name evidence="2" type="ORF">M408DRAFT_28758</name>
</gene>
<name>A0A0C3ASV6_SERVB</name>
<feature type="compositionally biased region" description="Pro residues" evidence="1">
    <location>
        <begin position="16"/>
        <end position="28"/>
    </location>
</feature>
<evidence type="ECO:0000256" key="1">
    <source>
        <dbReference type="SAM" id="MobiDB-lite"/>
    </source>
</evidence>
<proteinExistence type="predicted"/>
<keyword evidence="3" id="KW-1185">Reference proteome</keyword>
<accession>A0A0C3ASV6</accession>
<evidence type="ECO:0000313" key="3">
    <source>
        <dbReference type="Proteomes" id="UP000054097"/>
    </source>
</evidence>